<protein>
    <submittedName>
        <fullName evidence="1">Uncharacterized protein</fullName>
    </submittedName>
</protein>
<sequence length="381" mass="42250">MFTQNICAYPNIYSIMEDVYGVLSLLGSQLIRLSLIWNNFSRIFHYQEDGCPDSGLRSNDMAFHPPSSHASPIGGPLAFDGGVDFHEIHKVRSIFSKIAYEPKLPIQLKSLCKFLRTKRGWCRVRRVCWRFTWARSLTRGLFPNSSIPPRPARSVYWGTVCLLHDDLPIASRVAACSCAAECQGFSRYDSRGLRTQICQLATTPDPHETECVGALRQYFLVHLAPFASCSGSSSTLVALERVLGPAWLARALCFVLSGRFLRSLCTQKPPPAVLVVLAASWNQRSGHWLNGDLVRERAYAGSRPLVAVASLGLPSWDGDLLYSRAVFYPRIFVAHLQSFGAGDILVPKGCSSYTLGMWGAHACPIGHKWALWLTRTGLCLG</sequence>
<evidence type="ECO:0000313" key="1">
    <source>
        <dbReference type="EMBL" id="KAF8785686.1"/>
    </source>
</evidence>
<reference evidence="1" key="2">
    <citation type="submission" date="2020-06" db="EMBL/GenBank/DDBJ databases">
        <authorList>
            <person name="Sheffer M."/>
        </authorList>
    </citation>
    <scope>NUCLEOTIDE SEQUENCE</scope>
</reference>
<dbReference type="EMBL" id="JABXBU010000030">
    <property type="protein sequence ID" value="KAF8785686.1"/>
    <property type="molecule type" value="Genomic_DNA"/>
</dbReference>
<name>A0A8T0F3C8_ARGBR</name>
<gene>
    <name evidence="1" type="ORF">HNY73_011199</name>
</gene>
<organism evidence="1 2">
    <name type="scientific">Argiope bruennichi</name>
    <name type="common">Wasp spider</name>
    <name type="synonym">Aranea bruennichi</name>
    <dbReference type="NCBI Taxonomy" id="94029"/>
    <lineage>
        <taxon>Eukaryota</taxon>
        <taxon>Metazoa</taxon>
        <taxon>Ecdysozoa</taxon>
        <taxon>Arthropoda</taxon>
        <taxon>Chelicerata</taxon>
        <taxon>Arachnida</taxon>
        <taxon>Araneae</taxon>
        <taxon>Araneomorphae</taxon>
        <taxon>Entelegynae</taxon>
        <taxon>Araneoidea</taxon>
        <taxon>Araneidae</taxon>
        <taxon>Argiope</taxon>
    </lineage>
</organism>
<dbReference type="Proteomes" id="UP000807504">
    <property type="component" value="Unassembled WGS sequence"/>
</dbReference>
<reference evidence="1" key="1">
    <citation type="journal article" date="2020" name="bioRxiv">
        <title>Chromosome-level reference genome of the European wasp spider Argiope bruennichi: a resource for studies on range expansion and evolutionary adaptation.</title>
        <authorList>
            <person name="Sheffer M.M."/>
            <person name="Hoppe A."/>
            <person name="Krehenwinkel H."/>
            <person name="Uhl G."/>
            <person name="Kuss A.W."/>
            <person name="Jensen L."/>
            <person name="Jensen C."/>
            <person name="Gillespie R.G."/>
            <person name="Hoff K.J."/>
            <person name="Prost S."/>
        </authorList>
    </citation>
    <scope>NUCLEOTIDE SEQUENCE</scope>
</reference>
<evidence type="ECO:0000313" key="2">
    <source>
        <dbReference type="Proteomes" id="UP000807504"/>
    </source>
</evidence>
<keyword evidence="2" id="KW-1185">Reference proteome</keyword>
<proteinExistence type="predicted"/>
<dbReference type="AlphaFoldDB" id="A0A8T0F3C8"/>
<comment type="caution">
    <text evidence="1">The sequence shown here is derived from an EMBL/GenBank/DDBJ whole genome shotgun (WGS) entry which is preliminary data.</text>
</comment>
<accession>A0A8T0F3C8</accession>